<dbReference type="Pfam" id="PF01618">
    <property type="entry name" value="MotA_ExbB"/>
    <property type="match status" value="1"/>
</dbReference>
<reference evidence="12" key="1">
    <citation type="submission" date="2020-10" db="EMBL/GenBank/DDBJ databases">
        <authorList>
            <person name="Gilroy R."/>
        </authorList>
    </citation>
    <scope>NUCLEOTIDE SEQUENCE</scope>
    <source>
        <strain evidence="12">D3-1215</strain>
    </source>
</reference>
<evidence type="ECO:0000256" key="5">
    <source>
        <dbReference type="ARBA" id="ARBA00022927"/>
    </source>
</evidence>
<accession>A0A9D9HER5</accession>
<dbReference type="PANTHER" id="PTHR30625">
    <property type="entry name" value="PROTEIN TOLQ"/>
    <property type="match status" value="1"/>
</dbReference>
<evidence type="ECO:0000256" key="10">
    <source>
        <dbReference type="SAM" id="SignalP"/>
    </source>
</evidence>
<evidence type="ECO:0000256" key="1">
    <source>
        <dbReference type="ARBA" id="ARBA00004651"/>
    </source>
</evidence>
<evidence type="ECO:0000256" key="3">
    <source>
        <dbReference type="ARBA" id="ARBA00022475"/>
    </source>
</evidence>
<sequence>MKKLLAVLAFVASVSFMGVYAQDSVATDQAAAATEQVAAPAEEAAPAVVIEEEQSMHQALKQKFIEGGAGFMSTVAICLILGLAVAIERIIYLSMATTNSKKLLAEVDKALDEKGVEAAKEICRNTRGPVASIFYQGLMRIDEGIDVAEKSIVSYGSVQAGLLERNLSWVGLFIGIAPMLGFLGTVVGMVEAFDRIQQAGEISATIVAGGIKVALITTIGGLIAAIILQLFYNYILSRIDVIVGDMEDSSITMLDILMKKNLKK</sequence>
<keyword evidence="10" id="KW-0732">Signal</keyword>
<evidence type="ECO:0000256" key="4">
    <source>
        <dbReference type="ARBA" id="ARBA00022692"/>
    </source>
</evidence>
<gene>
    <name evidence="12" type="ORF">IAC32_06665</name>
</gene>
<dbReference type="AlphaFoldDB" id="A0A9D9HER5"/>
<evidence type="ECO:0000256" key="2">
    <source>
        <dbReference type="ARBA" id="ARBA00022448"/>
    </source>
</evidence>
<keyword evidence="3" id="KW-1003">Cell membrane</keyword>
<dbReference type="InterPro" id="IPR050790">
    <property type="entry name" value="ExbB/TolQ_transport"/>
</dbReference>
<evidence type="ECO:0000256" key="6">
    <source>
        <dbReference type="ARBA" id="ARBA00022989"/>
    </source>
</evidence>
<proteinExistence type="inferred from homology"/>
<organism evidence="12 13">
    <name type="scientific">Candidatus Enterocola intestinipullorum</name>
    <dbReference type="NCBI Taxonomy" id="2840783"/>
    <lineage>
        <taxon>Bacteria</taxon>
        <taxon>Pseudomonadati</taxon>
        <taxon>Bacteroidota</taxon>
        <taxon>Bacteroidia</taxon>
        <taxon>Bacteroidales</taxon>
        <taxon>Candidatus Enterocola</taxon>
    </lineage>
</organism>
<evidence type="ECO:0000259" key="11">
    <source>
        <dbReference type="Pfam" id="PF01618"/>
    </source>
</evidence>
<evidence type="ECO:0000256" key="7">
    <source>
        <dbReference type="ARBA" id="ARBA00023136"/>
    </source>
</evidence>
<feature type="transmembrane region" description="Helical" evidence="9">
    <location>
        <begin position="70"/>
        <end position="92"/>
    </location>
</feature>
<protein>
    <submittedName>
        <fullName evidence="12">MotA/TolQ/ExbB proton channel family protein</fullName>
    </submittedName>
</protein>
<feature type="transmembrane region" description="Helical" evidence="9">
    <location>
        <begin position="169"/>
        <end position="190"/>
    </location>
</feature>
<evidence type="ECO:0000313" key="12">
    <source>
        <dbReference type="EMBL" id="MBO8447408.1"/>
    </source>
</evidence>
<dbReference type="GO" id="GO:0017038">
    <property type="term" value="P:protein import"/>
    <property type="evidence" value="ECO:0007669"/>
    <property type="project" value="TreeGrafter"/>
</dbReference>
<feature type="domain" description="MotA/TolQ/ExbB proton channel" evidence="11">
    <location>
        <begin position="129"/>
        <end position="247"/>
    </location>
</feature>
<keyword evidence="4 9" id="KW-0812">Transmembrane</keyword>
<evidence type="ECO:0000256" key="9">
    <source>
        <dbReference type="SAM" id="Phobius"/>
    </source>
</evidence>
<feature type="chain" id="PRO_5038539843" evidence="10">
    <location>
        <begin position="22"/>
        <end position="264"/>
    </location>
</feature>
<dbReference type="GO" id="GO:0005886">
    <property type="term" value="C:plasma membrane"/>
    <property type="evidence" value="ECO:0007669"/>
    <property type="project" value="UniProtKB-SubCell"/>
</dbReference>
<dbReference type="EMBL" id="JADIMR010000099">
    <property type="protein sequence ID" value="MBO8447408.1"/>
    <property type="molecule type" value="Genomic_DNA"/>
</dbReference>
<name>A0A9D9HER5_9BACT</name>
<dbReference type="InterPro" id="IPR002898">
    <property type="entry name" value="MotA_ExbB_proton_chnl"/>
</dbReference>
<keyword evidence="5 8" id="KW-0653">Protein transport</keyword>
<evidence type="ECO:0000313" key="13">
    <source>
        <dbReference type="Proteomes" id="UP000823637"/>
    </source>
</evidence>
<keyword evidence="2 8" id="KW-0813">Transport</keyword>
<evidence type="ECO:0000256" key="8">
    <source>
        <dbReference type="RuleBase" id="RU004057"/>
    </source>
</evidence>
<feature type="signal peptide" evidence="10">
    <location>
        <begin position="1"/>
        <end position="21"/>
    </location>
</feature>
<keyword evidence="6 9" id="KW-1133">Transmembrane helix</keyword>
<comment type="subcellular location">
    <subcellularLocation>
        <location evidence="1">Cell membrane</location>
        <topology evidence="1">Multi-pass membrane protein</topology>
    </subcellularLocation>
    <subcellularLocation>
        <location evidence="8">Membrane</location>
        <topology evidence="8">Multi-pass membrane protein</topology>
    </subcellularLocation>
</comment>
<feature type="transmembrane region" description="Helical" evidence="9">
    <location>
        <begin position="202"/>
        <end position="228"/>
    </location>
</feature>
<reference evidence="12" key="2">
    <citation type="journal article" date="2021" name="PeerJ">
        <title>Extensive microbial diversity within the chicken gut microbiome revealed by metagenomics and culture.</title>
        <authorList>
            <person name="Gilroy R."/>
            <person name="Ravi A."/>
            <person name="Getino M."/>
            <person name="Pursley I."/>
            <person name="Horton D.L."/>
            <person name="Alikhan N.F."/>
            <person name="Baker D."/>
            <person name="Gharbi K."/>
            <person name="Hall N."/>
            <person name="Watson M."/>
            <person name="Adriaenssens E.M."/>
            <person name="Foster-Nyarko E."/>
            <person name="Jarju S."/>
            <person name="Secka A."/>
            <person name="Antonio M."/>
            <person name="Oren A."/>
            <person name="Chaudhuri R.R."/>
            <person name="La Ragione R."/>
            <person name="Hildebrand F."/>
            <person name="Pallen M.J."/>
        </authorList>
    </citation>
    <scope>NUCLEOTIDE SEQUENCE</scope>
    <source>
        <strain evidence="12">D3-1215</strain>
    </source>
</reference>
<comment type="caution">
    <text evidence="12">The sequence shown here is derived from an EMBL/GenBank/DDBJ whole genome shotgun (WGS) entry which is preliminary data.</text>
</comment>
<keyword evidence="7 9" id="KW-0472">Membrane</keyword>
<dbReference type="Proteomes" id="UP000823637">
    <property type="component" value="Unassembled WGS sequence"/>
</dbReference>
<dbReference type="PANTHER" id="PTHR30625:SF15">
    <property type="entry name" value="BIOPOLYMER TRANSPORT PROTEIN EXBB"/>
    <property type="match status" value="1"/>
</dbReference>
<comment type="similarity">
    <text evidence="8">Belongs to the exbB/tolQ family.</text>
</comment>